<keyword evidence="13" id="KW-0408">Iron</keyword>
<dbReference type="SFLD" id="SFLDG01386">
    <property type="entry name" value="main_SPASM_domain-containing"/>
    <property type="match status" value="1"/>
</dbReference>
<evidence type="ECO:0000256" key="4">
    <source>
        <dbReference type="ARBA" id="ARBA00008484"/>
    </source>
</evidence>
<evidence type="ECO:0000256" key="21">
    <source>
        <dbReference type="SAM" id="MobiDB-lite"/>
    </source>
</evidence>
<dbReference type="Pfam" id="PF04055">
    <property type="entry name" value="Radical_SAM"/>
    <property type="match status" value="1"/>
</dbReference>
<dbReference type="Proteomes" id="UP000008743">
    <property type="component" value="Unassembled WGS sequence"/>
</dbReference>
<dbReference type="EMBL" id="KE346362">
    <property type="protein sequence ID" value="KJE90936.1"/>
    <property type="molecule type" value="Genomic_DNA"/>
</dbReference>
<dbReference type="InterPro" id="IPR006638">
    <property type="entry name" value="Elp3/MiaA/NifB-like_rSAM"/>
</dbReference>
<keyword evidence="15" id="KW-0342">GTP-binding</keyword>
<dbReference type="SMART" id="SM00729">
    <property type="entry name" value="Elp3"/>
    <property type="match status" value="1"/>
</dbReference>
<dbReference type="SFLD" id="SFLDG01383">
    <property type="entry name" value="cyclic_pyranopterin_phosphate"/>
    <property type="match status" value="1"/>
</dbReference>
<dbReference type="GO" id="GO:0061798">
    <property type="term" value="F:GTP 3',8'-cyclase activity"/>
    <property type="evidence" value="ECO:0007669"/>
    <property type="project" value="UniProtKB-EC"/>
</dbReference>
<keyword evidence="16" id="KW-0501">Molybdenum cofactor biosynthesis</keyword>
<comment type="cofactor">
    <cofactor evidence="2">
        <name>[4Fe-4S] cluster</name>
        <dbReference type="ChEBI" id="CHEBI:49883"/>
    </cofactor>
</comment>
<dbReference type="Pfam" id="PF01967">
    <property type="entry name" value="MoaC"/>
    <property type="match status" value="1"/>
</dbReference>
<dbReference type="GO" id="GO:0046872">
    <property type="term" value="F:metal ion binding"/>
    <property type="evidence" value="ECO:0007669"/>
    <property type="project" value="UniProtKB-KW"/>
</dbReference>
<keyword evidence="12" id="KW-0547">Nucleotide-binding</keyword>
<evidence type="ECO:0000313" key="24">
    <source>
        <dbReference type="Proteomes" id="UP000008743"/>
    </source>
</evidence>
<comment type="similarity">
    <text evidence="5">In the N-terminal section; belongs to the radical SAM superfamily. MoaA family.</text>
</comment>
<dbReference type="Pfam" id="PF06463">
    <property type="entry name" value="Mob_synth_C"/>
    <property type="match status" value="1"/>
</dbReference>
<dbReference type="InterPro" id="IPR040064">
    <property type="entry name" value="MoaA-like"/>
</dbReference>
<dbReference type="PhylomeDB" id="A0A0D2U701"/>
<evidence type="ECO:0000313" key="23">
    <source>
        <dbReference type="EMBL" id="KJE90936.1"/>
    </source>
</evidence>
<dbReference type="PANTHER" id="PTHR22960">
    <property type="entry name" value="MOLYBDOPTERIN COFACTOR SYNTHESIS PROTEIN A"/>
    <property type="match status" value="1"/>
</dbReference>
<dbReference type="HAMAP" id="MF_01225_B">
    <property type="entry name" value="MoaA_B"/>
    <property type="match status" value="1"/>
</dbReference>
<dbReference type="InterPro" id="IPR058240">
    <property type="entry name" value="rSAM_sf"/>
</dbReference>
<dbReference type="NCBIfam" id="TIGR00581">
    <property type="entry name" value="moaC"/>
    <property type="match status" value="1"/>
</dbReference>
<dbReference type="eggNOG" id="KOG2876">
    <property type="taxonomic scope" value="Eukaryota"/>
</dbReference>
<dbReference type="InterPro" id="IPR013785">
    <property type="entry name" value="Aldolase_TIM"/>
</dbReference>
<keyword evidence="9" id="KW-0004">4Fe-4S</keyword>
<comment type="similarity">
    <text evidence="4">In the C-terminal section; belongs to the MoaC family.</text>
</comment>
<dbReference type="PROSITE" id="PS51918">
    <property type="entry name" value="RADICAL_SAM"/>
    <property type="match status" value="1"/>
</dbReference>
<comment type="catalytic activity">
    <reaction evidence="18">
        <text>GTP + AH2 + S-adenosyl-L-methionine = (8S)-3',8-cyclo-7,8-dihydroguanosine 5'-triphosphate + 5'-deoxyadenosine + L-methionine + A + H(+)</text>
        <dbReference type="Rhea" id="RHEA:49576"/>
        <dbReference type="ChEBI" id="CHEBI:13193"/>
        <dbReference type="ChEBI" id="CHEBI:15378"/>
        <dbReference type="ChEBI" id="CHEBI:17319"/>
        <dbReference type="ChEBI" id="CHEBI:17499"/>
        <dbReference type="ChEBI" id="CHEBI:37565"/>
        <dbReference type="ChEBI" id="CHEBI:57844"/>
        <dbReference type="ChEBI" id="CHEBI:59789"/>
        <dbReference type="ChEBI" id="CHEBI:131766"/>
        <dbReference type="EC" id="4.1.99.22"/>
    </reaction>
</comment>
<accession>A0A0D2U701</accession>
<dbReference type="GO" id="GO:0051539">
    <property type="term" value="F:4 iron, 4 sulfur cluster binding"/>
    <property type="evidence" value="ECO:0007669"/>
    <property type="project" value="UniProtKB-KW"/>
</dbReference>
<evidence type="ECO:0000256" key="12">
    <source>
        <dbReference type="ARBA" id="ARBA00022741"/>
    </source>
</evidence>
<dbReference type="InterPro" id="IPR050105">
    <property type="entry name" value="MoCo_biosynth_MoaA/MoaC"/>
</dbReference>
<dbReference type="GO" id="GO:0005525">
    <property type="term" value="F:GTP binding"/>
    <property type="evidence" value="ECO:0007669"/>
    <property type="project" value="UniProtKB-KW"/>
</dbReference>
<evidence type="ECO:0000256" key="19">
    <source>
        <dbReference type="ARBA" id="ARBA00054222"/>
    </source>
</evidence>
<dbReference type="InParanoid" id="A0A0D2U701"/>
<evidence type="ECO:0000256" key="6">
    <source>
        <dbReference type="ARBA" id="ARBA00012167"/>
    </source>
</evidence>
<dbReference type="Gene3D" id="3.20.20.70">
    <property type="entry name" value="Aldolase class I"/>
    <property type="match status" value="1"/>
</dbReference>
<evidence type="ECO:0000256" key="17">
    <source>
        <dbReference type="ARBA" id="ARBA00023239"/>
    </source>
</evidence>
<dbReference type="PROSITE" id="PS01305">
    <property type="entry name" value="MOAA_NIFB_PQQE"/>
    <property type="match status" value="1"/>
</dbReference>
<dbReference type="SUPFAM" id="SSF55040">
    <property type="entry name" value="Molybdenum cofactor biosynthesis protein C, MoaC"/>
    <property type="match status" value="1"/>
</dbReference>
<dbReference type="SUPFAM" id="SSF102114">
    <property type="entry name" value="Radical SAM enzymes"/>
    <property type="match status" value="1"/>
</dbReference>
<dbReference type="GO" id="GO:0061799">
    <property type="term" value="F:cyclic pyranopterin monophosphate synthase activity"/>
    <property type="evidence" value="ECO:0007669"/>
    <property type="project" value="UniProtKB-EC"/>
</dbReference>
<evidence type="ECO:0000256" key="20">
    <source>
        <dbReference type="ARBA" id="ARBA00063038"/>
    </source>
</evidence>
<evidence type="ECO:0000256" key="13">
    <source>
        <dbReference type="ARBA" id="ARBA00023004"/>
    </source>
</evidence>
<dbReference type="EC" id="4.1.99.22" evidence="6"/>
<evidence type="ECO:0000256" key="3">
    <source>
        <dbReference type="ARBA" id="ARBA00005046"/>
    </source>
</evidence>
<dbReference type="InterPro" id="IPR036522">
    <property type="entry name" value="MoaC_sf"/>
</dbReference>
<keyword evidence="17" id="KW-0456">Lyase</keyword>
<evidence type="ECO:0000256" key="16">
    <source>
        <dbReference type="ARBA" id="ARBA00023150"/>
    </source>
</evidence>
<feature type="domain" description="Radical SAM core" evidence="22">
    <location>
        <begin position="107"/>
        <end position="334"/>
    </location>
</feature>
<dbReference type="InterPro" id="IPR000385">
    <property type="entry name" value="MoaA_NifB_PqqE_Fe-S-bd_CS"/>
</dbReference>
<proteinExistence type="inferred from homology"/>
<evidence type="ECO:0000256" key="11">
    <source>
        <dbReference type="ARBA" id="ARBA00022723"/>
    </source>
</evidence>
<dbReference type="UniPathway" id="UPA00344"/>
<dbReference type="SFLD" id="SFLDS00029">
    <property type="entry name" value="Radical_SAM"/>
    <property type="match status" value="1"/>
</dbReference>
<dbReference type="CDD" id="cd01420">
    <property type="entry name" value="MoaC_PE"/>
    <property type="match status" value="1"/>
</dbReference>
<feature type="region of interest" description="Disordered" evidence="21">
    <location>
        <begin position="56"/>
        <end position="104"/>
    </location>
</feature>
<comment type="function">
    <text evidence="19">Isoform MOCS1A and isoform MOCS1B probably form a complex that catalyzes the conversion of 5'-GTP to cyclic pyranopterin monophosphate (cPMP). MOCS1A catalyzes the cyclization of GTP to (8S)-3',8-cyclo-7,8-dihydroguanosine 5'-triphosphate and MOCS1B catalyzes the subsequent conversion of (8S)-3',8-cyclo-7,8-dihydroguanosine 5'-triphosphate to cPMP.</text>
</comment>
<comment type="subunit">
    <text evidence="20">Isoform MOCS1A and isoform MOCS1B probably form a heterooligomer.</text>
</comment>
<comment type="catalytic activity">
    <reaction evidence="1">
        <text>(8S)-3',8-cyclo-7,8-dihydroguanosine 5'-triphosphate = cyclic pyranopterin phosphate + diphosphate</text>
        <dbReference type="Rhea" id="RHEA:49580"/>
        <dbReference type="ChEBI" id="CHEBI:33019"/>
        <dbReference type="ChEBI" id="CHEBI:59648"/>
        <dbReference type="ChEBI" id="CHEBI:131766"/>
        <dbReference type="EC" id="4.6.1.17"/>
    </reaction>
</comment>
<dbReference type="NCBIfam" id="TIGR02666">
    <property type="entry name" value="moaA"/>
    <property type="match status" value="1"/>
</dbReference>
<dbReference type="CDD" id="cd01335">
    <property type="entry name" value="Radical_SAM"/>
    <property type="match status" value="1"/>
</dbReference>
<keyword evidence="24" id="KW-1185">Reference proteome</keyword>
<dbReference type="NCBIfam" id="NF006870">
    <property type="entry name" value="PRK09364.1"/>
    <property type="match status" value="1"/>
</dbReference>
<evidence type="ECO:0000256" key="15">
    <source>
        <dbReference type="ARBA" id="ARBA00023134"/>
    </source>
</evidence>
<keyword evidence="14" id="KW-0411">Iron-sulfur</keyword>
<evidence type="ECO:0000256" key="1">
    <source>
        <dbReference type="ARBA" id="ARBA00001637"/>
    </source>
</evidence>
<dbReference type="NCBIfam" id="NF001199">
    <property type="entry name" value="PRK00164.2-1"/>
    <property type="match status" value="1"/>
</dbReference>
<sequence>MVSFLLASLSSTQRVVARALRGQHPLQRQLQLQQRMVLPSACATLICAHHASACRPASSPGNNNRRAMHTMSTTVPSSPQPTPGSTAAGVAVSQQPQSKASPVLTDTFGRGHTYLRISLTERCNLRCVYCMPEHGVELSPNGALLTTDEIIRLAQLFVSQGVDKIRLTGGEPTVRKDLVPLVERLGQIDGLKSIALTTNGIVLGRYLPQLQKAGLTHLNISLDTLHQHKFEIMTRRKGWDRVWESIKLAISLGYDPVKVNCVVMRGSNEDEVCDFVELTRTMPLDVRFIEYMPFDDNKWNSQKMVSYQSMVETIRARFPEFERMEDRANDTSKAYKVPGFVGQVGFITSMSDHFCGTCNRLRITADGNLKVCLFGNAEVSLRDAMRAGATDEELLPVVAAAVSRKKKQHAVSVKRPPPVPFFKKPILQQQNSLLSYVSSQPAMPAVRAGAFSSPILSLLSTPPPIPSMLSLPRAFPAPSLFRAFSTYSTQRLAANSNKLTHVDERGRASMVDVAAKSNTQRIAVARGRVILGRLAFQMVRDNTNKKGDVLTVAQLAGIMGAKQTSQLIPLCHNIFLSSVKVQLELNPELDAIDIRATAKCVGPTGVEMEALTAVSVAALTVYDMCKAVTHDIRIEAIHLESKSGGQSGNYQSPESRH</sequence>
<dbReference type="CDD" id="cd21117">
    <property type="entry name" value="Twitch_MoaA"/>
    <property type="match status" value="1"/>
</dbReference>
<evidence type="ECO:0000256" key="2">
    <source>
        <dbReference type="ARBA" id="ARBA00001966"/>
    </source>
</evidence>
<evidence type="ECO:0000256" key="7">
    <source>
        <dbReference type="ARBA" id="ARBA00012575"/>
    </source>
</evidence>
<protein>
    <recommendedName>
        <fullName evidence="8">Molybdenum cofactor biosynthesis protein 1</fullName>
        <ecNumber evidence="6">4.1.99.22</ecNumber>
        <ecNumber evidence="7">4.6.1.17</ecNumber>
    </recommendedName>
</protein>
<evidence type="ECO:0000256" key="14">
    <source>
        <dbReference type="ARBA" id="ARBA00023014"/>
    </source>
</evidence>
<dbReference type="RefSeq" id="XP_004348912.2">
    <property type="nucleotide sequence ID" value="XM_004348862.2"/>
</dbReference>
<reference evidence="24" key="1">
    <citation type="submission" date="2011-02" db="EMBL/GenBank/DDBJ databases">
        <title>The Genome Sequence of Capsaspora owczarzaki ATCC 30864.</title>
        <authorList>
            <person name="Russ C."/>
            <person name="Cuomo C."/>
            <person name="Burger G."/>
            <person name="Gray M.W."/>
            <person name="Holland P.W.H."/>
            <person name="King N."/>
            <person name="Lang F.B.F."/>
            <person name="Roger A.J."/>
            <person name="Ruiz-Trillo I."/>
            <person name="Young S.K."/>
            <person name="Zeng Q."/>
            <person name="Gargeya S."/>
            <person name="Alvarado L."/>
            <person name="Berlin A."/>
            <person name="Chapman S.B."/>
            <person name="Chen Z."/>
            <person name="Freedman E."/>
            <person name="Gellesch M."/>
            <person name="Goldberg J."/>
            <person name="Griggs A."/>
            <person name="Gujja S."/>
            <person name="Heilman E."/>
            <person name="Heiman D."/>
            <person name="Howarth C."/>
            <person name="Mehta T."/>
            <person name="Neiman D."/>
            <person name="Pearson M."/>
            <person name="Roberts A."/>
            <person name="Saif S."/>
            <person name="Shea T."/>
            <person name="Shenoy N."/>
            <person name="Sisk P."/>
            <person name="Stolte C."/>
            <person name="Sykes S."/>
            <person name="White J."/>
            <person name="Yandava C."/>
            <person name="Haas B."/>
            <person name="Nusbaum C."/>
            <person name="Birren B."/>
        </authorList>
    </citation>
    <scope>NUCLEOTIDE SEQUENCE</scope>
    <source>
        <strain evidence="24">ATCC 30864</strain>
    </source>
</reference>
<dbReference type="STRING" id="595528.A0A0D2U701"/>
<evidence type="ECO:0000259" key="22">
    <source>
        <dbReference type="PROSITE" id="PS51918"/>
    </source>
</evidence>
<dbReference type="HAMAP" id="MF_01224_B">
    <property type="entry name" value="MoaC_B"/>
    <property type="match status" value="1"/>
</dbReference>
<dbReference type="PANTHER" id="PTHR22960:SF0">
    <property type="entry name" value="MOLYBDENUM COFACTOR BIOSYNTHESIS PROTEIN 1"/>
    <property type="match status" value="1"/>
</dbReference>
<comment type="pathway">
    <text evidence="3">Cofactor biosynthesis; molybdopterin biosynthesis.</text>
</comment>
<evidence type="ECO:0000256" key="9">
    <source>
        <dbReference type="ARBA" id="ARBA00022485"/>
    </source>
</evidence>
<keyword evidence="10" id="KW-0949">S-adenosyl-L-methionine</keyword>
<dbReference type="GO" id="GO:0006777">
    <property type="term" value="P:Mo-molybdopterin cofactor biosynthetic process"/>
    <property type="evidence" value="ECO:0007669"/>
    <property type="project" value="UniProtKB-KW"/>
</dbReference>
<organism evidence="23 24">
    <name type="scientific">Capsaspora owczarzaki (strain ATCC 30864)</name>
    <dbReference type="NCBI Taxonomy" id="595528"/>
    <lineage>
        <taxon>Eukaryota</taxon>
        <taxon>Filasterea</taxon>
        <taxon>Capsaspora</taxon>
    </lineage>
</organism>
<name>A0A0D2U701_CAPO3</name>
<gene>
    <name evidence="23" type="ORF">CAOG_002162</name>
</gene>
<evidence type="ECO:0000256" key="5">
    <source>
        <dbReference type="ARBA" id="ARBA00009862"/>
    </source>
</evidence>
<evidence type="ECO:0000256" key="10">
    <source>
        <dbReference type="ARBA" id="ARBA00022691"/>
    </source>
</evidence>
<keyword evidence="11" id="KW-0479">Metal-binding</keyword>
<dbReference type="InterPro" id="IPR023045">
    <property type="entry name" value="MoaC"/>
</dbReference>
<dbReference type="FunFam" id="3.20.20.70:FF:000117">
    <property type="entry name" value="molybdenum cofactor biosynthesis protein 1"/>
    <property type="match status" value="1"/>
</dbReference>
<dbReference type="InterPro" id="IPR047594">
    <property type="entry name" value="MoaC_bact/euk"/>
</dbReference>
<dbReference type="SFLD" id="SFLDG01067">
    <property type="entry name" value="SPASM/twitch_domain_containing"/>
    <property type="match status" value="1"/>
</dbReference>
<dbReference type="InterPro" id="IPR013483">
    <property type="entry name" value="MoaA"/>
</dbReference>
<evidence type="ECO:0000256" key="8">
    <source>
        <dbReference type="ARBA" id="ARBA00015273"/>
    </source>
</evidence>
<dbReference type="InterPro" id="IPR007197">
    <property type="entry name" value="rSAM"/>
</dbReference>
<dbReference type="InterPro" id="IPR010505">
    <property type="entry name" value="MoaA_twitch"/>
</dbReference>
<dbReference type="AlphaFoldDB" id="A0A0D2U701"/>
<dbReference type="OrthoDB" id="429626at2759"/>
<dbReference type="Gene3D" id="3.30.70.640">
    <property type="entry name" value="Molybdopterin cofactor biosynthesis C (MoaC) domain"/>
    <property type="match status" value="1"/>
</dbReference>
<evidence type="ECO:0000256" key="18">
    <source>
        <dbReference type="ARBA" id="ARBA00048697"/>
    </source>
</evidence>
<dbReference type="InterPro" id="IPR002820">
    <property type="entry name" value="Mopterin_CF_biosynth-C_dom"/>
</dbReference>
<dbReference type="EC" id="4.6.1.17" evidence="7"/>